<dbReference type="EMBL" id="JBHRZF010000042">
    <property type="protein sequence ID" value="MFC3860006.1"/>
    <property type="molecule type" value="Genomic_DNA"/>
</dbReference>
<organism evidence="2 3">
    <name type="scientific">Deinococcus antarcticus</name>
    <dbReference type="NCBI Taxonomy" id="1298767"/>
    <lineage>
        <taxon>Bacteria</taxon>
        <taxon>Thermotogati</taxon>
        <taxon>Deinococcota</taxon>
        <taxon>Deinococci</taxon>
        <taxon>Deinococcales</taxon>
        <taxon>Deinococcaceae</taxon>
        <taxon>Deinococcus</taxon>
    </lineage>
</organism>
<proteinExistence type="predicted"/>
<dbReference type="InterPro" id="IPR002934">
    <property type="entry name" value="Polymerase_NTP_transf_dom"/>
</dbReference>
<feature type="domain" description="Polymerase nucleotidyl transferase" evidence="1">
    <location>
        <begin position="16"/>
        <end position="51"/>
    </location>
</feature>
<keyword evidence="3" id="KW-1185">Reference proteome</keyword>
<protein>
    <submittedName>
        <fullName evidence="2">Nucleotidyltransferase domain-containing protein</fullName>
    </submittedName>
</protein>
<dbReference type="Pfam" id="PF01909">
    <property type="entry name" value="NTP_transf_2"/>
    <property type="match status" value="1"/>
</dbReference>
<dbReference type="CDD" id="cd05403">
    <property type="entry name" value="NT_KNTase_like"/>
    <property type="match status" value="1"/>
</dbReference>
<comment type="caution">
    <text evidence="2">The sequence shown here is derived from an EMBL/GenBank/DDBJ whole genome shotgun (WGS) entry which is preliminary data.</text>
</comment>
<sequence length="263" mass="28368">MTLPPLAPLLADQLMQIPGVLGVVLGGSHATGTATPDSDIDLSLAYDTDFDLAALDSLCKRLDDDHAAEASPIGGWGPWVDGGAWLTVQGRRVDFIYRDLNRVAQSVNDALAGRVALYAQPGHPHGIHAHHYAAELASCVILGDHSGRIAELQKQVRTYPPALSLALRNHYGWQKWFWLEVGQKGLKKGDLHYAGGCAYQATMSFIQELCAIHETWLLNEKGASLIAARLPGAPERFAERLAEVLSPLDLAGLKALLGEARLS</sequence>
<dbReference type="Gene3D" id="3.30.460.10">
    <property type="entry name" value="Beta Polymerase, domain 2"/>
    <property type="match status" value="1"/>
</dbReference>
<gene>
    <name evidence="2" type="ORF">ACFOPQ_04410</name>
</gene>
<dbReference type="SUPFAM" id="SSF81301">
    <property type="entry name" value="Nucleotidyltransferase"/>
    <property type="match status" value="1"/>
</dbReference>
<evidence type="ECO:0000313" key="2">
    <source>
        <dbReference type="EMBL" id="MFC3860006.1"/>
    </source>
</evidence>
<dbReference type="RefSeq" id="WP_380076159.1">
    <property type="nucleotide sequence ID" value="NZ_JBHRZF010000042.1"/>
</dbReference>
<dbReference type="InterPro" id="IPR043519">
    <property type="entry name" value="NT_sf"/>
</dbReference>
<evidence type="ECO:0000259" key="1">
    <source>
        <dbReference type="Pfam" id="PF01909"/>
    </source>
</evidence>
<reference evidence="3" key="1">
    <citation type="journal article" date="2019" name="Int. J. Syst. Evol. Microbiol.">
        <title>The Global Catalogue of Microorganisms (GCM) 10K type strain sequencing project: providing services to taxonomists for standard genome sequencing and annotation.</title>
        <authorList>
            <consortium name="The Broad Institute Genomics Platform"/>
            <consortium name="The Broad Institute Genome Sequencing Center for Infectious Disease"/>
            <person name="Wu L."/>
            <person name="Ma J."/>
        </authorList>
    </citation>
    <scope>NUCLEOTIDE SEQUENCE [LARGE SCALE GENOMIC DNA]</scope>
    <source>
        <strain evidence="3">CCTCC AB 2013263</strain>
    </source>
</reference>
<evidence type="ECO:0000313" key="3">
    <source>
        <dbReference type="Proteomes" id="UP001595748"/>
    </source>
</evidence>
<name>A0ABV8A657_9DEIO</name>
<dbReference type="Proteomes" id="UP001595748">
    <property type="component" value="Unassembled WGS sequence"/>
</dbReference>
<accession>A0ABV8A657</accession>